<comment type="subunit">
    <text evidence="15">F-type ATPases have 2 components, F(1) - the catalytic core - and F(0) - the membrane proton channel. F(1) has five subunits: alpha(3), beta(3), gamma(1), delta(1), epsilon(1). F(0) has three main subunits: a(1), b(2) and c(10-14). The alpha and beta chains form an alternating ring which encloses part of the gamma chain. F(1) is attached to F(0) by a central stalk formed by the gamma and epsilon chains, while a peripheral stalk is formed by the delta and b chains.</text>
</comment>
<comment type="function">
    <text evidence="11 15">F(1)F(0) ATP synthase produces ATP from ADP in the presence of a proton or sodium gradient. F-type ATPases consist of two structural domains, F(1) containing the extramembraneous catalytic core and F(0) containing the membrane proton channel, linked together by a central stalk and a peripheral stalk. During catalysis, ATP synthesis in the catalytic domain of F(1) is coupled via a rotary mechanism of the central stalk subunits to proton translocation.</text>
</comment>
<evidence type="ECO:0000256" key="6">
    <source>
        <dbReference type="ARBA" id="ARBA00022781"/>
    </source>
</evidence>
<feature type="transmembrane region" description="Helical" evidence="15">
    <location>
        <begin position="6"/>
        <end position="26"/>
    </location>
</feature>
<evidence type="ECO:0000256" key="11">
    <source>
        <dbReference type="ARBA" id="ARBA00025198"/>
    </source>
</evidence>
<dbReference type="NCBIfam" id="NF004413">
    <property type="entry name" value="PRK05759.1-4"/>
    <property type="match status" value="1"/>
</dbReference>
<dbReference type="InterPro" id="IPR005864">
    <property type="entry name" value="ATP_synth_F0_bsu_bac"/>
</dbReference>
<accession>A0ABT0PDE5</accession>
<dbReference type="InterPro" id="IPR002146">
    <property type="entry name" value="ATP_synth_b/b'su_bac/chlpt"/>
</dbReference>
<comment type="function">
    <text evidence="12">Component of the F(0) channel, it forms part of the peripheral stalk, linking F(1) to F(0). The b'-subunit is a diverged and duplicated form of b found in plants and photosynthetic bacteria.</text>
</comment>
<organism evidence="18 19">
    <name type="scientific">Parendozoicomonas callyspongiae</name>
    <dbReference type="NCBI Taxonomy" id="2942213"/>
    <lineage>
        <taxon>Bacteria</taxon>
        <taxon>Pseudomonadati</taxon>
        <taxon>Pseudomonadota</taxon>
        <taxon>Gammaproteobacteria</taxon>
        <taxon>Oceanospirillales</taxon>
        <taxon>Endozoicomonadaceae</taxon>
        <taxon>Parendozoicomonas</taxon>
    </lineage>
</organism>
<evidence type="ECO:0000256" key="12">
    <source>
        <dbReference type="ARBA" id="ARBA00025614"/>
    </source>
</evidence>
<dbReference type="InterPro" id="IPR028987">
    <property type="entry name" value="ATP_synth_B-like_membr_sf"/>
</dbReference>
<evidence type="ECO:0000313" key="18">
    <source>
        <dbReference type="EMBL" id="MCL6268573.1"/>
    </source>
</evidence>
<comment type="subcellular location">
    <subcellularLocation>
        <location evidence="15">Cell membrane</location>
        <topology evidence="15">Single-pass membrane protein</topology>
    </subcellularLocation>
    <subcellularLocation>
        <location evidence="14">Endomembrane system</location>
        <topology evidence="14">Single-pass membrane protein</topology>
    </subcellularLocation>
</comment>
<keyword evidence="5 15" id="KW-0812">Transmembrane</keyword>
<keyword evidence="19" id="KW-1185">Reference proteome</keyword>
<dbReference type="PANTHER" id="PTHR33445:SF1">
    <property type="entry name" value="ATP SYNTHASE SUBUNIT B"/>
    <property type="match status" value="1"/>
</dbReference>
<dbReference type="EMBL" id="JAMFLX010000001">
    <property type="protein sequence ID" value="MCL6268573.1"/>
    <property type="molecule type" value="Genomic_DNA"/>
</dbReference>
<comment type="caution">
    <text evidence="18">The sequence shown here is derived from an EMBL/GenBank/DDBJ whole genome shotgun (WGS) entry which is preliminary data.</text>
</comment>
<dbReference type="InterPro" id="IPR050059">
    <property type="entry name" value="ATP_synthase_B_chain"/>
</dbReference>
<dbReference type="CDD" id="cd06503">
    <property type="entry name" value="ATP-synt_Fo_b"/>
    <property type="match status" value="1"/>
</dbReference>
<comment type="subunit">
    <text evidence="13">F-type ATPases have 2 components, F(1) - the catalytic core - and F(0) - the membrane proton channel. F(1) has five subunits: alpha(3), beta(3), gamma(1), delta(1), epsilon(1). F(0) has four main subunits: a(1), b(2) and c(10-14). The alpha and beta chains form an alternating ring which encloses part of the gamma chain. F(1) is attached to F(0) by a central stalk formed by the gamma and epsilon chains, while a peripheral stalk is formed by the delta and b chains.</text>
</comment>
<feature type="coiled-coil region" evidence="17">
    <location>
        <begin position="62"/>
        <end position="122"/>
    </location>
</feature>
<keyword evidence="4 15" id="KW-0138">CF(0)</keyword>
<keyword evidence="8 15" id="KW-0406">Ion transport</keyword>
<comment type="similarity">
    <text evidence="1 15 16">Belongs to the ATPase B chain family.</text>
</comment>
<evidence type="ECO:0000256" key="13">
    <source>
        <dbReference type="ARBA" id="ARBA00026054"/>
    </source>
</evidence>
<evidence type="ECO:0000256" key="2">
    <source>
        <dbReference type="ARBA" id="ARBA00022448"/>
    </source>
</evidence>
<evidence type="ECO:0000256" key="8">
    <source>
        <dbReference type="ARBA" id="ARBA00023065"/>
    </source>
</evidence>
<evidence type="ECO:0000256" key="1">
    <source>
        <dbReference type="ARBA" id="ARBA00005513"/>
    </source>
</evidence>
<gene>
    <name evidence="15" type="primary">atpF</name>
    <name evidence="18" type="ORF">M3P05_01220</name>
</gene>
<sequence length="156" mass="16977">MNINATIIGQTIAFAFFVWFCMKYIWPPIIGALNERQKKIADGLAAADRATKDLELAQAKAVEELHLAREQAKEILEQANQRATVIVEEAKGEARKEGERLIVAARAEIDQEANQAREALRAQVASIAVAGAGKILGKQIDEAANSELVEQLAADL</sequence>
<dbReference type="Gene3D" id="6.10.250.1580">
    <property type="match status" value="1"/>
</dbReference>
<proteinExistence type="inferred from homology"/>
<keyword evidence="2 15" id="KW-0813">Transport</keyword>
<evidence type="ECO:0000313" key="19">
    <source>
        <dbReference type="Proteomes" id="UP001203338"/>
    </source>
</evidence>
<keyword evidence="3 15" id="KW-1003">Cell membrane</keyword>
<dbReference type="RefSeq" id="WP_249697405.1">
    <property type="nucleotide sequence ID" value="NZ_JAMFLX010000001.1"/>
</dbReference>
<dbReference type="HAMAP" id="MF_01398">
    <property type="entry name" value="ATP_synth_b_bprime"/>
    <property type="match status" value="1"/>
</dbReference>
<evidence type="ECO:0000256" key="14">
    <source>
        <dbReference type="ARBA" id="ARBA00037847"/>
    </source>
</evidence>
<keyword evidence="6 15" id="KW-0375">Hydrogen ion transport</keyword>
<evidence type="ECO:0000256" key="15">
    <source>
        <dbReference type="HAMAP-Rule" id="MF_01398"/>
    </source>
</evidence>
<keyword evidence="17" id="KW-0175">Coiled coil</keyword>
<dbReference type="NCBIfam" id="TIGR01144">
    <property type="entry name" value="ATP_synt_b"/>
    <property type="match status" value="1"/>
</dbReference>
<reference evidence="18 19" key="1">
    <citation type="submission" date="2022-05" db="EMBL/GenBank/DDBJ databases">
        <authorList>
            <person name="Park J.-S."/>
        </authorList>
    </citation>
    <scope>NUCLEOTIDE SEQUENCE [LARGE SCALE GENOMIC DNA]</scope>
    <source>
        <strain evidence="18 19">2012CJ34-2</strain>
    </source>
</reference>
<keyword evidence="9 15" id="KW-0472">Membrane</keyword>
<name>A0ABT0PDE5_9GAMM</name>
<dbReference type="PANTHER" id="PTHR33445">
    <property type="entry name" value="ATP SYNTHASE SUBUNIT B', CHLOROPLASTIC"/>
    <property type="match status" value="1"/>
</dbReference>
<evidence type="ECO:0000256" key="3">
    <source>
        <dbReference type="ARBA" id="ARBA00022475"/>
    </source>
</evidence>
<dbReference type="SUPFAM" id="SSF81573">
    <property type="entry name" value="F1F0 ATP synthase subunit B, membrane domain"/>
    <property type="match status" value="1"/>
</dbReference>
<evidence type="ECO:0000256" key="7">
    <source>
        <dbReference type="ARBA" id="ARBA00022989"/>
    </source>
</evidence>
<keyword evidence="10 15" id="KW-0066">ATP synthesis</keyword>
<evidence type="ECO:0000256" key="4">
    <source>
        <dbReference type="ARBA" id="ARBA00022547"/>
    </source>
</evidence>
<evidence type="ECO:0000256" key="16">
    <source>
        <dbReference type="RuleBase" id="RU003848"/>
    </source>
</evidence>
<protein>
    <recommendedName>
        <fullName evidence="15">ATP synthase subunit b</fullName>
    </recommendedName>
    <alternativeName>
        <fullName evidence="15">ATP synthase F(0) sector subunit b</fullName>
    </alternativeName>
    <alternativeName>
        <fullName evidence="15">ATPase subunit I</fullName>
    </alternativeName>
    <alternativeName>
        <fullName evidence="15">F-type ATPase subunit b</fullName>
        <shortName evidence="15">F-ATPase subunit b</shortName>
    </alternativeName>
</protein>
<evidence type="ECO:0000256" key="17">
    <source>
        <dbReference type="SAM" id="Coils"/>
    </source>
</evidence>
<evidence type="ECO:0000256" key="9">
    <source>
        <dbReference type="ARBA" id="ARBA00023136"/>
    </source>
</evidence>
<evidence type="ECO:0000256" key="10">
    <source>
        <dbReference type="ARBA" id="ARBA00023310"/>
    </source>
</evidence>
<dbReference type="NCBIfam" id="NF004411">
    <property type="entry name" value="PRK05759.1-2"/>
    <property type="match status" value="1"/>
</dbReference>
<evidence type="ECO:0000256" key="5">
    <source>
        <dbReference type="ARBA" id="ARBA00022692"/>
    </source>
</evidence>
<keyword evidence="7 15" id="KW-1133">Transmembrane helix</keyword>
<dbReference type="Proteomes" id="UP001203338">
    <property type="component" value="Unassembled WGS sequence"/>
</dbReference>
<dbReference type="Pfam" id="PF00430">
    <property type="entry name" value="ATP-synt_B"/>
    <property type="match status" value="1"/>
</dbReference>